<organism evidence="1 2">
    <name type="scientific">Vibrio vulnificus (strain YJ016)</name>
    <dbReference type="NCBI Taxonomy" id="196600"/>
    <lineage>
        <taxon>Bacteria</taxon>
        <taxon>Pseudomonadati</taxon>
        <taxon>Pseudomonadota</taxon>
        <taxon>Gammaproteobacteria</taxon>
        <taxon>Vibrionales</taxon>
        <taxon>Vibrionaceae</taxon>
        <taxon>Vibrio</taxon>
    </lineage>
</organism>
<reference evidence="1 2" key="1">
    <citation type="journal article" date="2003" name="Genome Res.">
        <title>Comparative genome analysis of Vibrio vulnificus, a marine pathogen.</title>
        <authorList>
            <person name="Chen C.Y."/>
            <person name="Wu K.M."/>
            <person name="Chang Y.C."/>
            <person name="Chang C.H."/>
            <person name="Tsai H.C."/>
            <person name="Liao T.L."/>
            <person name="Liu Y.M."/>
            <person name="Chen H.J."/>
            <person name="Shen A.B."/>
            <person name="Li J.C."/>
            <person name="Su T.L."/>
            <person name="Shao C.P."/>
            <person name="Lee C.T."/>
            <person name="Hor L.I."/>
            <person name="Tsai S.F."/>
        </authorList>
    </citation>
    <scope>NUCLEOTIDE SEQUENCE [LARGE SCALE GENOMIC DNA]</scope>
    <source>
        <strain evidence="1 2">YJ016</strain>
    </source>
</reference>
<dbReference type="EMBL" id="BA000037">
    <property type="protein sequence ID" value="BAC95009.1"/>
    <property type="molecule type" value="Genomic_DNA"/>
</dbReference>
<dbReference type="AlphaFoldDB" id="Q7MJB7"/>
<accession>Q7MJB7</accession>
<protein>
    <submittedName>
        <fullName evidence="1">Uncharacterized protein</fullName>
    </submittedName>
</protein>
<proteinExistence type="predicted"/>
<sequence length="53" mass="6244">MGSVVKSGLLILIFMLPCLLLARWHPNHLEFEKIRELIVPYVNIDVDLILFYF</sequence>
<gene>
    <name evidence="1" type="ordered locus">VV2246</name>
</gene>
<evidence type="ECO:0000313" key="1">
    <source>
        <dbReference type="EMBL" id="BAC95009.1"/>
    </source>
</evidence>
<dbReference type="Proteomes" id="UP000002675">
    <property type="component" value="Chromosome I"/>
</dbReference>
<evidence type="ECO:0000313" key="2">
    <source>
        <dbReference type="Proteomes" id="UP000002675"/>
    </source>
</evidence>
<name>Q7MJB7_VIBVY</name>
<dbReference type="HOGENOM" id="CLU_3067563_0_0_6"/>
<dbReference type="KEGG" id="vvy:VV2246"/>